<gene>
    <name evidence="5" type="ORF">D8771_17405</name>
</gene>
<dbReference type="Pfam" id="PF14525">
    <property type="entry name" value="AraC_binding_2"/>
    <property type="match status" value="1"/>
</dbReference>
<dbReference type="AlphaFoldDB" id="A0A8H1QTV9"/>
<keyword evidence="2" id="KW-0238">DNA-binding</keyword>
<dbReference type="PANTHER" id="PTHR46796">
    <property type="entry name" value="HTH-TYPE TRANSCRIPTIONAL ACTIVATOR RHAS-RELATED"/>
    <property type="match status" value="1"/>
</dbReference>
<evidence type="ECO:0000313" key="6">
    <source>
        <dbReference type="Proteomes" id="UP000298111"/>
    </source>
</evidence>
<dbReference type="InterPro" id="IPR018060">
    <property type="entry name" value="HTH_AraC"/>
</dbReference>
<dbReference type="RefSeq" id="WP_135567159.1">
    <property type="nucleotide sequence ID" value="NZ_CP103060.1"/>
</dbReference>
<dbReference type="InterPro" id="IPR009057">
    <property type="entry name" value="Homeodomain-like_sf"/>
</dbReference>
<dbReference type="Proteomes" id="UP000298111">
    <property type="component" value="Unassembled WGS sequence"/>
</dbReference>
<dbReference type="GeneID" id="75184750"/>
<protein>
    <submittedName>
        <fullName evidence="5">Helix-turn-helix domain-containing protein</fullName>
    </submittedName>
</protein>
<dbReference type="Pfam" id="PF12833">
    <property type="entry name" value="HTH_18"/>
    <property type="match status" value="1"/>
</dbReference>
<evidence type="ECO:0000313" key="5">
    <source>
        <dbReference type="EMBL" id="TGG82358.1"/>
    </source>
</evidence>
<evidence type="ECO:0000256" key="3">
    <source>
        <dbReference type="ARBA" id="ARBA00023163"/>
    </source>
</evidence>
<evidence type="ECO:0000256" key="1">
    <source>
        <dbReference type="ARBA" id="ARBA00023015"/>
    </source>
</evidence>
<dbReference type="InterPro" id="IPR035418">
    <property type="entry name" value="AraC-bd_2"/>
</dbReference>
<evidence type="ECO:0000259" key="4">
    <source>
        <dbReference type="PROSITE" id="PS01124"/>
    </source>
</evidence>
<dbReference type="SMART" id="SM00342">
    <property type="entry name" value="HTH_ARAC"/>
    <property type="match status" value="1"/>
</dbReference>
<dbReference type="SUPFAM" id="SSF46689">
    <property type="entry name" value="Homeodomain-like"/>
    <property type="match status" value="1"/>
</dbReference>
<accession>A0A8H1QTV9</accession>
<dbReference type="PROSITE" id="PS00041">
    <property type="entry name" value="HTH_ARAC_FAMILY_1"/>
    <property type="match status" value="1"/>
</dbReference>
<proteinExistence type="predicted"/>
<dbReference type="GO" id="GO:0003700">
    <property type="term" value="F:DNA-binding transcription factor activity"/>
    <property type="evidence" value="ECO:0007669"/>
    <property type="project" value="InterPro"/>
</dbReference>
<sequence>MIRTAFRTDDVPVADRFDYWRELVGRTRASEMSSAHAADFRAELWLMELGPVTVWPTSVLPTRYRLSPRMARRTDSGSYHLTLLLDGGLALELGGRTDTFGPHDLHMVDDSQPFDLRPADDGAARAVKGVGVDFPKALLPLPPHRVRTVLGRGLSGREGAGALLSGFLTGLEQQAAVLQPRDAPRLGTVVLELVAAWLAQALDAEEALPPETRQQALLRRITAFIRQNLHDPELTPGTVAAAHHISVSHLHRLFEQQPHGYTVAAWIRRQRLEHARHDLADPALRTTPLHAVAARWGITRGSDFSRAFRAAYGLSPREYRARALLERQRTGPATVR</sequence>
<keyword evidence="3" id="KW-0804">Transcription</keyword>
<keyword evidence="1" id="KW-0805">Transcription regulation</keyword>
<name>A0A8H1QTV9_9ACTN</name>
<feature type="domain" description="HTH araC/xylS-type" evidence="4">
    <location>
        <begin position="219"/>
        <end position="322"/>
    </location>
</feature>
<dbReference type="GO" id="GO:0043565">
    <property type="term" value="F:sequence-specific DNA binding"/>
    <property type="evidence" value="ECO:0007669"/>
    <property type="project" value="InterPro"/>
</dbReference>
<dbReference type="InterPro" id="IPR050204">
    <property type="entry name" value="AraC_XylS_family_regulators"/>
</dbReference>
<dbReference type="Gene3D" id="1.10.10.60">
    <property type="entry name" value="Homeodomain-like"/>
    <property type="match status" value="1"/>
</dbReference>
<organism evidence="5 6">
    <name type="scientific">Streptomyces albus</name>
    <dbReference type="NCBI Taxonomy" id="1888"/>
    <lineage>
        <taxon>Bacteria</taxon>
        <taxon>Bacillati</taxon>
        <taxon>Actinomycetota</taxon>
        <taxon>Actinomycetes</taxon>
        <taxon>Kitasatosporales</taxon>
        <taxon>Streptomycetaceae</taxon>
        <taxon>Streptomyces</taxon>
    </lineage>
</organism>
<evidence type="ECO:0000256" key="2">
    <source>
        <dbReference type="ARBA" id="ARBA00023125"/>
    </source>
</evidence>
<dbReference type="PANTHER" id="PTHR46796:SF6">
    <property type="entry name" value="ARAC SUBFAMILY"/>
    <property type="match status" value="1"/>
</dbReference>
<dbReference type="EMBL" id="RCIY01000062">
    <property type="protein sequence ID" value="TGG82358.1"/>
    <property type="molecule type" value="Genomic_DNA"/>
</dbReference>
<reference evidence="5 6" key="1">
    <citation type="submission" date="2018-10" db="EMBL/GenBank/DDBJ databases">
        <title>Isolation of pseudouridimycin from Streptomyces albus DSM 40763.</title>
        <authorList>
            <person name="Rosenqvist P."/>
            <person name="Metsae-Ketelae M."/>
            <person name="Virta P."/>
        </authorList>
    </citation>
    <scope>NUCLEOTIDE SEQUENCE [LARGE SCALE GENOMIC DNA]</scope>
    <source>
        <strain evidence="5 6">DSM 40763</strain>
    </source>
</reference>
<dbReference type="InterPro" id="IPR018062">
    <property type="entry name" value="HTH_AraC-typ_CS"/>
</dbReference>
<dbReference type="PROSITE" id="PS01124">
    <property type="entry name" value="HTH_ARAC_FAMILY_2"/>
    <property type="match status" value="1"/>
</dbReference>
<comment type="caution">
    <text evidence="5">The sequence shown here is derived from an EMBL/GenBank/DDBJ whole genome shotgun (WGS) entry which is preliminary data.</text>
</comment>